<evidence type="ECO:0000313" key="1">
    <source>
        <dbReference type="EMBL" id="SMD32229.1"/>
    </source>
</evidence>
<dbReference type="AlphaFoldDB" id="A0A1W2G6C1"/>
<dbReference type="EMBL" id="FWYF01000001">
    <property type="protein sequence ID" value="SMD32229.1"/>
    <property type="molecule type" value="Genomic_DNA"/>
</dbReference>
<organism evidence="1 2">
    <name type="scientific">Reichenbachiella faecimaris</name>
    <dbReference type="NCBI Taxonomy" id="692418"/>
    <lineage>
        <taxon>Bacteria</taxon>
        <taxon>Pseudomonadati</taxon>
        <taxon>Bacteroidota</taxon>
        <taxon>Cytophagia</taxon>
        <taxon>Cytophagales</taxon>
        <taxon>Reichenbachiellaceae</taxon>
        <taxon>Reichenbachiella</taxon>
    </lineage>
</organism>
<evidence type="ECO:0000313" key="2">
    <source>
        <dbReference type="Proteomes" id="UP000192472"/>
    </source>
</evidence>
<keyword evidence="2" id="KW-1185">Reference proteome</keyword>
<protein>
    <submittedName>
        <fullName evidence="1">Uncharacterized protein</fullName>
    </submittedName>
</protein>
<proteinExistence type="predicted"/>
<accession>A0A1W2G6C1</accession>
<sequence>MYKAIIACLLLLSIHGCVFKKYGRYFNNNKSAITTYQRPVLDEKTDVLVSITIPN</sequence>
<dbReference type="Proteomes" id="UP000192472">
    <property type="component" value="Unassembled WGS sequence"/>
</dbReference>
<dbReference type="STRING" id="692418.SAMN04488029_0572"/>
<gene>
    <name evidence="1" type="ORF">SAMN04488029_0572</name>
</gene>
<reference evidence="1 2" key="1">
    <citation type="submission" date="2017-04" db="EMBL/GenBank/DDBJ databases">
        <authorList>
            <person name="Afonso C.L."/>
            <person name="Miller P.J."/>
            <person name="Scott M.A."/>
            <person name="Spackman E."/>
            <person name="Goraichik I."/>
            <person name="Dimitrov K.M."/>
            <person name="Suarez D.L."/>
            <person name="Swayne D.E."/>
        </authorList>
    </citation>
    <scope>NUCLEOTIDE SEQUENCE [LARGE SCALE GENOMIC DNA]</scope>
    <source>
        <strain evidence="1 2">DSM 26133</strain>
    </source>
</reference>
<name>A0A1W2G6C1_REIFA</name>